<feature type="signal peptide" evidence="1">
    <location>
        <begin position="1"/>
        <end position="23"/>
    </location>
</feature>
<name>A0A5B7F2X1_PORTR</name>
<proteinExistence type="predicted"/>
<dbReference type="Proteomes" id="UP000324222">
    <property type="component" value="Unassembled WGS sequence"/>
</dbReference>
<evidence type="ECO:0000313" key="2">
    <source>
        <dbReference type="EMBL" id="MPC40892.1"/>
    </source>
</evidence>
<comment type="caution">
    <text evidence="2">The sequence shown here is derived from an EMBL/GenBank/DDBJ whole genome shotgun (WGS) entry which is preliminary data.</text>
</comment>
<accession>A0A5B7F2X1</accession>
<sequence length="98" mass="11258">MHHRHRVHPSVVLLYVDEILVLAEPEACVRDGLHLNVHRHTRGKLAVAHRHLNERRAIVNTRLAFWSESRSLAEMTRGRLSSINTTELIAAASEMWPL</sequence>
<dbReference type="EMBL" id="VSRR010004851">
    <property type="protein sequence ID" value="MPC40892.1"/>
    <property type="molecule type" value="Genomic_DNA"/>
</dbReference>
<evidence type="ECO:0000256" key="1">
    <source>
        <dbReference type="SAM" id="SignalP"/>
    </source>
</evidence>
<keyword evidence="1" id="KW-0732">Signal</keyword>
<protein>
    <recommendedName>
        <fullName evidence="4">Reverse transcriptase domain-containing protein</fullName>
    </recommendedName>
</protein>
<reference evidence="2 3" key="1">
    <citation type="submission" date="2019-05" db="EMBL/GenBank/DDBJ databases">
        <title>Another draft genome of Portunus trituberculatus and its Hox gene families provides insights of decapod evolution.</title>
        <authorList>
            <person name="Jeong J.-H."/>
            <person name="Song I."/>
            <person name="Kim S."/>
            <person name="Choi T."/>
            <person name="Kim D."/>
            <person name="Ryu S."/>
            <person name="Kim W."/>
        </authorList>
    </citation>
    <scope>NUCLEOTIDE SEQUENCE [LARGE SCALE GENOMIC DNA]</scope>
    <source>
        <tissue evidence="2">Muscle</tissue>
    </source>
</reference>
<keyword evidence="3" id="KW-1185">Reference proteome</keyword>
<evidence type="ECO:0008006" key="4">
    <source>
        <dbReference type="Google" id="ProtNLM"/>
    </source>
</evidence>
<organism evidence="2 3">
    <name type="scientific">Portunus trituberculatus</name>
    <name type="common">Swimming crab</name>
    <name type="synonym">Neptunus trituberculatus</name>
    <dbReference type="NCBI Taxonomy" id="210409"/>
    <lineage>
        <taxon>Eukaryota</taxon>
        <taxon>Metazoa</taxon>
        <taxon>Ecdysozoa</taxon>
        <taxon>Arthropoda</taxon>
        <taxon>Crustacea</taxon>
        <taxon>Multicrustacea</taxon>
        <taxon>Malacostraca</taxon>
        <taxon>Eumalacostraca</taxon>
        <taxon>Eucarida</taxon>
        <taxon>Decapoda</taxon>
        <taxon>Pleocyemata</taxon>
        <taxon>Brachyura</taxon>
        <taxon>Eubrachyura</taxon>
        <taxon>Portunoidea</taxon>
        <taxon>Portunidae</taxon>
        <taxon>Portuninae</taxon>
        <taxon>Portunus</taxon>
    </lineage>
</organism>
<evidence type="ECO:0000313" key="3">
    <source>
        <dbReference type="Proteomes" id="UP000324222"/>
    </source>
</evidence>
<feature type="chain" id="PRO_5022796156" description="Reverse transcriptase domain-containing protein" evidence="1">
    <location>
        <begin position="24"/>
        <end position="98"/>
    </location>
</feature>
<gene>
    <name evidence="2" type="ORF">E2C01_034466</name>
</gene>
<dbReference type="AlphaFoldDB" id="A0A5B7F2X1"/>